<dbReference type="PANTHER" id="PTHR20935:SF0">
    <property type="entry name" value="SERINE_THREONINE-PROTEIN PHOSPHATASE PGAM5, MITOCHONDRIAL"/>
    <property type="match status" value="1"/>
</dbReference>
<dbReference type="AlphaFoldDB" id="A0AAP8SN98"/>
<keyword evidence="4" id="KW-1185">Reference proteome</keyword>
<dbReference type="Proteomes" id="UP000235162">
    <property type="component" value="Unassembled WGS sequence"/>
</dbReference>
<dbReference type="CDD" id="cd07067">
    <property type="entry name" value="HP_PGM_like"/>
    <property type="match status" value="1"/>
</dbReference>
<dbReference type="SMART" id="SM00855">
    <property type="entry name" value="PGAM"/>
    <property type="match status" value="1"/>
</dbReference>
<dbReference type="PANTHER" id="PTHR20935">
    <property type="entry name" value="PHOSPHOGLYCERATE MUTASE-RELATED"/>
    <property type="match status" value="1"/>
</dbReference>
<organism evidence="3 4">
    <name type="scientific">Halioglobus japonicus</name>
    <dbReference type="NCBI Taxonomy" id="930805"/>
    <lineage>
        <taxon>Bacteria</taxon>
        <taxon>Pseudomonadati</taxon>
        <taxon>Pseudomonadota</taxon>
        <taxon>Gammaproteobacteria</taxon>
        <taxon>Cellvibrionales</taxon>
        <taxon>Halieaceae</taxon>
        <taxon>Halioglobus</taxon>
    </lineage>
</organism>
<protein>
    <submittedName>
        <fullName evidence="3">Histidine phosphatase family protein</fullName>
    </submittedName>
</protein>
<dbReference type="RefSeq" id="WP_084198880.1">
    <property type="nucleotide sequence ID" value="NZ_BMYL01000002.1"/>
</dbReference>
<accession>A0AAP8SN98</accession>
<reference evidence="3 4" key="1">
    <citation type="submission" date="2018-01" db="EMBL/GenBank/DDBJ databases">
        <title>The draft genome sequence of Halioglobus japonicus S1-36.</title>
        <authorList>
            <person name="Du Z.-J."/>
            <person name="Shi M.-J."/>
        </authorList>
    </citation>
    <scope>NUCLEOTIDE SEQUENCE [LARGE SCALE GENOMIC DNA]</scope>
    <source>
        <strain evidence="3 4">S1-36</strain>
    </source>
</reference>
<evidence type="ECO:0000313" key="3">
    <source>
        <dbReference type="EMBL" id="PLW86251.1"/>
    </source>
</evidence>
<dbReference type="InterPro" id="IPR013078">
    <property type="entry name" value="His_Pase_superF_clade-1"/>
</dbReference>
<proteinExistence type="predicted"/>
<dbReference type="InterPro" id="IPR051021">
    <property type="entry name" value="Mito_Ser/Thr_phosphatase"/>
</dbReference>
<dbReference type="KEGG" id="hja:BST95_08370"/>
<dbReference type="GO" id="GO:0016787">
    <property type="term" value="F:hydrolase activity"/>
    <property type="evidence" value="ECO:0007669"/>
    <property type="project" value="UniProtKB-KW"/>
</dbReference>
<dbReference type="InterPro" id="IPR029033">
    <property type="entry name" value="His_PPase_superfam"/>
</dbReference>
<evidence type="ECO:0000256" key="1">
    <source>
        <dbReference type="ARBA" id="ARBA00022801"/>
    </source>
</evidence>
<sequence length="235" mass="25842">MATIYLIRHGQASFGSANYDQLSELGQRQADATAEYLASVGIELDAAYSGDLSRQRETCERALAGQVDGVPHHIDARFNEVNNDEQVAALAPVIMESNPALAELISGGKPSSKDYQKIIEAVFTHWVTQDCSQYGIQTWEDYSSKAHSALREVMKQQGSGKSVGIFTSGGTIATLVAHVLGVSGEKVYRFYEPIFNCSVTQLFYSGDNVSLSYFNDRSFLQMLSLEKGENLVTYR</sequence>
<gene>
    <name evidence="3" type="ORF">C0029_07415</name>
</gene>
<dbReference type="EMBL" id="PKUR01000002">
    <property type="protein sequence ID" value="PLW86251.1"/>
    <property type="molecule type" value="Genomic_DNA"/>
</dbReference>
<keyword evidence="1" id="KW-0378">Hydrolase</keyword>
<feature type="binding site" evidence="2">
    <location>
        <position position="54"/>
    </location>
    <ligand>
        <name>substrate</name>
    </ligand>
</feature>
<comment type="caution">
    <text evidence="3">The sequence shown here is derived from an EMBL/GenBank/DDBJ whole genome shotgun (WGS) entry which is preliminary data.</text>
</comment>
<dbReference type="SUPFAM" id="SSF53254">
    <property type="entry name" value="Phosphoglycerate mutase-like"/>
    <property type="match status" value="1"/>
</dbReference>
<dbReference type="Pfam" id="PF00300">
    <property type="entry name" value="His_Phos_1"/>
    <property type="match status" value="1"/>
</dbReference>
<evidence type="ECO:0000256" key="2">
    <source>
        <dbReference type="PIRSR" id="PIRSR613078-2"/>
    </source>
</evidence>
<dbReference type="Gene3D" id="3.40.50.1240">
    <property type="entry name" value="Phosphoglycerate mutase-like"/>
    <property type="match status" value="1"/>
</dbReference>
<name>A0AAP8SN98_9GAMM</name>
<evidence type="ECO:0000313" key="4">
    <source>
        <dbReference type="Proteomes" id="UP000235162"/>
    </source>
</evidence>